<sequence length="101" mass="11486">MHISKLRERHCRSDASTEQRFHGHRKHVLSIPGMPTTTTPLYTLSHITINVLQLPRPAGQCARRTPKPWDLAAKSRYSGPKVVVYRFFYAYAAPPSRSASK</sequence>
<evidence type="ECO:0000313" key="2">
    <source>
        <dbReference type="EMBL" id="KAL2041470.1"/>
    </source>
</evidence>
<organism evidence="2 3">
    <name type="scientific">Stereocaulon virgatum</name>
    <dbReference type="NCBI Taxonomy" id="373712"/>
    <lineage>
        <taxon>Eukaryota</taxon>
        <taxon>Fungi</taxon>
        <taxon>Dikarya</taxon>
        <taxon>Ascomycota</taxon>
        <taxon>Pezizomycotina</taxon>
        <taxon>Lecanoromycetes</taxon>
        <taxon>OSLEUM clade</taxon>
        <taxon>Lecanoromycetidae</taxon>
        <taxon>Lecanorales</taxon>
        <taxon>Lecanorineae</taxon>
        <taxon>Stereocaulaceae</taxon>
        <taxon>Stereocaulon</taxon>
    </lineage>
</organism>
<dbReference type="Proteomes" id="UP001590950">
    <property type="component" value="Unassembled WGS sequence"/>
</dbReference>
<evidence type="ECO:0000313" key="3">
    <source>
        <dbReference type="Proteomes" id="UP001590950"/>
    </source>
</evidence>
<accession>A0ABR4A7K7</accession>
<gene>
    <name evidence="2" type="ORF">N7G274_005852</name>
</gene>
<proteinExistence type="predicted"/>
<name>A0ABR4A7K7_9LECA</name>
<protein>
    <submittedName>
        <fullName evidence="2">Uncharacterized protein</fullName>
    </submittedName>
</protein>
<feature type="compositionally biased region" description="Basic and acidic residues" evidence="1">
    <location>
        <begin position="11"/>
        <end position="21"/>
    </location>
</feature>
<evidence type="ECO:0000256" key="1">
    <source>
        <dbReference type="SAM" id="MobiDB-lite"/>
    </source>
</evidence>
<keyword evidence="3" id="KW-1185">Reference proteome</keyword>
<feature type="region of interest" description="Disordered" evidence="1">
    <location>
        <begin position="1"/>
        <end position="32"/>
    </location>
</feature>
<dbReference type="EMBL" id="JBEFKJ010000017">
    <property type="protein sequence ID" value="KAL2041470.1"/>
    <property type="molecule type" value="Genomic_DNA"/>
</dbReference>
<reference evidence="2 3" key="1">
    <citation type="submission" date="2024-09" db="EMBL/GenBank/DDBJ databases">
        <title>Rethinking Asexuality: The Enigmatic Case of Functional Sexual Genes in Lepraria (Stereocaulaceae).</title>
        <authorList>
            <person name="Doellman M."/>
            <person name="Sun Y."/>
            <person name="Barcenas-Pena A."/>
            <person name="Lumbsch H.T."/>
            <person name="Grewe F."/>
        </authorList>
    </citation>
    <scope>NUCLEOTIDE SEQUENCE [LARGE SCALE GENOMIC DNA]</scope>
    <source>
        <strain evidence="2 3">Mercado 3170</strain>
    </source>
</reference>
<comment type="caution">
    <text evidence="2">The sequence shown here is derived from an EMBL/GenBank/DDBJ whole genome shotgun (WGS) entry which is preliminary data.</text>
</comment>